<feature type="compositionally biased region" description="Low complexity" evidence="1">
    <location>
        <begin position="273"/>
        <end position="292"/>
    </location>
</feature>
<dbReference type="RefSeq" id="WP_154651521.1">
    <property type="nucleotide sequence ID" value="NZ_JBHUNE010000003.1"/>
</dbReference>
<feature type="domain" description="DUF4261" evidence="2">
    <location>
        <begin position="481"/>
        <end position="549"/>
    </location>
</feature>
<gene>
    <name evidence="3" type="ORF">ACFSW7_05050</name>
</gene>
<dbReference type="Proteomes" id="UP001597492">
    <property type="component" value="Unassembled WGS sequence"/>
</dbReference>
<evidence type="ECO:0000259" key="2">
    <source>
        <dbReference type="Pfam" id="PF14080"/>
    </source>
</evidence>
<protein>
    <submittedName>
        <fullName evidence="3">DUF4261 domain-containing protein</fullName>
    </submittedName>
</protein>
<comment type="caution">
    <text evidence="3">The sequence shown here is derived from an EMBL/GenBank/DDBJ whole genome shotgun (WGS) entry which is preliminary data.</text>
</comment>
<dbReference type="EMBL" id="JBHUNE010000003">
    <property type="protein sequence ID" value="MFD2757746.1"/>
    <property type="molecule type" value="Genomic_DNA"/>
</dbReference>
<accession>A0ABW5UX17</accession>
<name>A0ABW5UX17_9MICO</name>
<proteinExistence type="predicted"/>
<feature type="region of interest" description="Disordered" evidence="1">
    <location>
        <begin position="273"/>
        <end position="299"/>
    </location>
</feature>
<reference evidence="4" key="1">
    <citation type="journal article" date="2019" name="Int. J. Syst. Evol. Microbiol.">
        <title>The Global Catalogue of Microorganisms (GCM) 10K type strain sequencing project: providing services to taxonomists for standard genome sequencing and annotation.</title>
        <authorList>
            <consortium name="The Broad Institute Genomics Platform"/>
            <consortium name="The Broad Institute Genome Sequencing Center for Infectious Disease"/>
            <person name="Wu L."/>
            <person name="Ma J."/>
        </authorList>
    </citation>
    <scope>NUCLEOTIDE SEQUENCE [LARGE SCALE GENOMIC DNA]</scope>
    <source>
        <strain evidence="4">TISTR 1514</strain>
    </source>
</reference>
<evidence type="ECO:0000313" key="3">
    <source>
        <dbReference type="EMBL" id="MFD2757746.1"/>
    </source>
</evidence>
<dbReference type="Pfam" id="PF14080">
    <property type="entry name" value="DUF4261"/>
    <property type="match status" value="1"/>
</dbReference>
<evidence type="ECO:0000256" key="1">
    <source>
        <dbReference type="SAM" id="MobiDB-lite"/>
    </source>
</evidence>
<keyword evidence="4" id="KW-1185">Reference proteome</keyword>
<organism evidence="3 4">
    <name type="scientific">Gulosibacter faecalis</name>
    <dbReference type="NCBI Taxonomy" id="272240"/>
    <lineage>
        <taxon>Bacteria</taxon>
        <taxon>Bacillati</taxon>
        <taxon>Actinomycetota</taxon>
        <taxon>Actinomycetes</taxon>
        <taxon>Micrococcales</taxon>
        <taxon>Microbacteriaceae</taxon>
        <taxon>Gulosibacter</taxon>
    </lineage>
</organism>
<sequence>MSVASFLTFTERPATLDADAIVERLCAQWNFSRDAVVFPPAEQLQDFDVRFLLGTYLVGLRAHEVEGGLQLSEADLMARPFWPQDAPIPQAEHIITVVVQNLQPDPEESERDQQQGQVTLLGMVTSTLVELHPETAFVGINGGNSLIHPSWLSRLSENPGKWSFELAVQIILGEGEAGIDGFTRGMYLYALPEIELRGGRFDARTTSAVVFNIGMWLLQHGAELEAGQLVPLALNDAPPVRVAELSSTDDGKRKLKLRVEAVPASDAAAAAASAPAASAPAASDPGADQPSDTNDANDPGIVAMVMRRTSASPISVDALIGQLERDWPELEGQVKTLSDEDGTILLQVGNRMVALANTASPQNLPLGELVEASHLWQPNLAVPHDVDQQIYVAAIRSGESEPSERQAMVAHSVLVTRVVASLLGVDSDCRAVLVRSAGHVIAPYVFRDYAKRILPEPPTLLWVSLNIEGDDADGSGAFGFTGGLDAFGHREIEVQPGSGMPATTVRDVLVNTASYVVASGTDLESGDTLGDEHNAKLVAQVTASSFGEGDEVTALTTP</sequence>
<dbReference type="InterPro" id="IPR025357">
    <property type="entry name" value="DUF4261"/>
</dbReference>
<evidence type="ECO:0000313" key="4">
    <source>
        <dbReference type="Proteomes" id="UP001597492"/>
    </source>
</evidence>